<feature type="transmembrane region" description="Helical" evidence="1">
    <location>
        <begin position="35"/>
        <end position="54"/>
    </location>
</feature>
<proteinExistence type="predicted"/>
<gene>
    <name evidence="2" type="ORF">N799_01970</name>
</gene>
<dbReference type="Proteomes" id="UP000029989">
    <property type="component" value="Unassembled WGS sequence"/>
</dbReference>
<organism evidence="2 3">
    <name type="scientific">Lysobacter arseniciresistens ZS79</name>
    <dbReference type="NCBI Taxonomy" id="913325"/>
    <lineage>
        <taxon>Bacteria</taxon>
        <taxon>Pseudomonadati</taxon>
        <taxon>Pseudomonadota</taxon>
        <taxon>Gammaproteobacteria</taxon>
        <taxon>Lysobacterales</taxon>
        <taxon>Lysobacteraceae</taxon>
        <taxon>Novilysobacter</taxon>
    </lineage>
</organism>
<accession>A0A0A0F3N2</accession>
<evidence type="ECO:0000313" key="2">
    <source>
        <dbReference type="EMBL" id="KGM56943.1"/>
    </source>
</evidence>
<evidence type="ECO:0000313" key="3">
    <source>
        <dbReference type="Proteomes" id="UP000029989"/>
    </source>
</evidence>
<keyword evidence="3" id="KW-1185">Reference proteome</keyword>
<keyword evidence="1" id="KW-0812">Transmembrane</keyword>
<dbReference type="AlphaFoldDB" id="A0A0A0F3N2"/>
<sequence length="68" mass="6985">MTVGTAIALYGVSLLIGLSEVSIGKFSAGARDTSSALLIALLGVALALYGWFHLGSEQSTERSPTDEA</sequence>
<keyword evidence="1" id="KW-0472">Membrane</keyword>
<comment type="caution">
    <text evidence="2">The sequence shown here is derived from an EMBL/GenBank/DDBJ whole genome shotgun (WGS) entry which is preliminary data.</text>
</comment>
<protein>
    <submittedName>
        <fullName evidence="2">Uncharacterized protein</fullName>
    </submittedName>
</protein>
<evidence type="ECO:0000256" key="1">
    <source>
        <dbReference type="SAM" id="Phobius"/>
    </source>
</evidence>
<name>A0A0A0F3N2_9GAMM</name>
<keyword evidence="1" id="KW-1133">Transmembrane helix</keyword>
<reference evidence="2 3" key="1">
    <citation type="journal article" date="2015" name="Stand. Genomic Sci.">
        <title>Genomic information of the arsenic-resistant bacterium Lysobacter arseniciresistens type strain ZS79(T) and comparison of Lysobacter draft genomes.</title>
        <authorList>
            <person name="Liu L."/>
            <person name="Zhang S."/>
            <person name="Luo M."/>
            <person name="Wang G."/>
        </authorList>
    </citation>
    <scope>NUCLEOTIDE SEQUENCE [LARGE SCALE GENOMIC DNA]</scope>
    <source>
        <strain evidence="2 3">ZS79</strain>
    </source>
</reference>
<feature type="transmembrane region" description="Helical" evidence="1">
    <location>
        <begin position="6"/>
        <end position="23"/>
    </location>
</feature>
<dbReference type="EMBL" id="AVPT01000007">
    <property type="protein sequence ID" value="KGM56943.1"/>
    <property type="molecule type" value="Genomic_DNA"/>
</dbReference>